<organism evidence="8 9">
    <name type="scientific">Paracidobacterium acidisoli</name>
    <dbReference type="NCBI Taxonomy" id="2303751"/>
    <lineage>
        <taxon>Bacteria</taxon>
        <taxon>Pseudomonadati</taxon>
        <taxon>Acidobacteriota</taxon>
        <taxon>Terriglobia</taxon>
        <taxon>Terriglobales</taxon>
        <taxon>Acidobacteriaceae</taxon>
        <taxon>Paracidobacterium</taxon>
    </lineage>
</organism>
<keyword evidence="5 6" id="KW-0472">Membrane</keyword>
<evidence type="ECO:0000256" key="3">
    <source>
        <dbReference type="ARBA" id="ARBA00022692"/>
    </source>
</evidence>
<feature type="transmembrane region" description="Helical" evidence="6">
    <location>
        <begin position="81"/>
        <end position="102"/>
    </location>
</feature>
<keyword evidence="3 6" id="KW-0812">Transmembrane</keyword>
<dbReference type="GO" id="GO:0022857">
    <property type="term" value="F:transmembrane transporter activity"/>
    <property type="evidence" value="ECO:0007669"/>
    <property type="project" value="InterPro"/>
</dbReference>
<protein>
    <submittedName>
        <fullName evidence="8">MFS transporter</fullName>
    </submittedName>
</protein>
<keyword evidence="9" id="KW-1185">Reference proteome</keyword>
<feature type="transmembrane region" description="Helical" evidence="6">
    <location>
        <begin position="250"/>
        <end position="271"/>
    </location>
</feature>
<feature type="transmembrane region" description="Helical" evidence="6">
    <location>
        <begin position="147"/>
        <end position="170"/>
    </location>
</feature>
<dbReference type="InterPro" id="IPR020846">
    <property type="entry name" value="MFS_dom"/>
</dbReference>
<dbReference type="EMBL" id="QVQT01000002">
    <property type="protein sequence ID" value="RFU17792.1"/>
    <property type="molecule type" value="Genomic_DNA"/>
</dbReference>
<evidence type="ECO:0000256" key="4">
    <source>
        <dbReference type="ARBA" id="ARBA00022989"/>
    </source>
</evidence>
<sequence length="456" mass="49591">MSDAEPLLQHAIIRSRRRLLPFLLFMYIVSFLDRANIGFAKQALLTSAHVSDAAFALGAGLFFLTYAFFETPSNLVLHRVGARIWLARIMVVWGFISAATLFTTGPRSFCFLRLLLGAAEGGFFPGVILYLTYWFPNRIRGQMMGIFYLGVPLAFVLGAPLSGFLLDLHIAPFHGFLHLQGWQWMFLVEGLLAVIGGVMSFLYLDDKPDRARWLPEPEKQALLAVLTREENERRAHGPSSLLATFGNPRVLYFALIYFLIQVGVYGVVFYLPSNVSIILGTSIGLRVGIVSAVPWVFSVAATFGLPLLGDRYRSHRLVASLTLLASSLAIFLLPIAESLIRIHDLSTAPAIMALLALCVAASGLIAVQPLFWTFPTGFLSGSSAAAGIALISALGNLGGFVAPNIKVWAEAHFHTHFAGPFSLAVFTLPGALLIAMLNRRGPHPRAAAPDPELSAG</sequence>
<evidence type="ECO:0000256" key="2">
    <source>
        <dbReference type="ARBA" id="ARBA00022448"/>
    </source>
</evidence>
<dbReference type="AlphaFoldDB" id="A0A372IS78"/>
<feature type="transmembrane region" description="Helical" evidence="6">
    <location>
        <begin position="317"/>
        <end position="336"/>
    </location>
</feature>
<reference evidence="8 9" key="1">
    <citation type="submission" date="2018-08" db="EMBL/GenBank/DDBJ databases">
        <title>Acidipila sp. 4G-K13, an acidobacterium isolated from forest soil.</title>
        <authorList>
            <person name="Gao Z.-H."/>
            <person name="Qiu L.-H."/>
        </authorList>
    </citation>
    <scope>NUCLEOTIDE SEQUENCE [LARGE SCALE GENOMIC DNA]</scope>
    <source>
        <strain evidence="8 9">4G-K13</strain>
    </source>
</reference>
<dbReference type="FunFam" id="1.20.1250.20:FF:000018">
    <property type="entry name" value="MFS transporter permease"/>
    <property type="match status" value="1"/>
</dbReference>
<dbReference type="PANTHER" id="PTHR43791">
    <property type="entry name" value="PERMEASE-RELATED"/>
    <property type="match status" value="1"/>
</dbReference>
<dbReference type="GO" id="GO:0005886">
    <property type="term" value="C:plasma membrane"/>
    <property type="evidence" value="ECO:0007669"/>
    <property type="project" value="TreeGrafter"/>
</dbReference>
<feature type="transmembrane region" description="Helical" evidence="6">
    <location>
        <begin position="283"/>
        <end position="305"/>
    </location>
</feature>
<dbReference type="SUPFAM" id="SSF103473">
    <property type="entry name" value="MFS general substrate transporter"/>
    <property type="match status" value="1"/>
</dbReference>
<dbReference type="PROSITE" id="PS50850">
    <property type="entry name" value="MFS"/>
    <property type="match status" value="1"/>
</dbReference>
<feature type="transmembrane region" description="Helical" evidence="6">
    <location>
        <begin position="19"/>
        <end position="37"/>
    </location>
</feature>
<dbReference type="OrthoDB" id="9773404at2"/>
<feature type="transmembrane region" description="Helical" evidence="6">
    <location>
        <begin position="348"/>
        <end position="372"/>
    </location>
</feature>
<evidence type="ECO:0000256" key="5">
    <source>
        <dbReference type="ARBA" id="ARBA00023136"/>
    </source>
</evidence>
<feature type="transmembrane region" description="Helical" evidence="6">
    <location>
        <begin position="384"/>
        <end position="405"/>
    </location>
</feature>
<evidence type="ECO:0000313" key="9">
    <source>
        <dbReference type="Proteomes" id="UP000264702"/>
    </source>
</evidence>
<feature type="domain" description="Major facilitator superfamily (MFS) profile" evidence="7">
    <location>
        <begin position="19"/>
        <end position="442"/>
    </location>
</feature>
<dbReference type="PANTHER" id="PTHR43791:SF30">
    <property type="entry name" value="INNER MEMBRANE TRANSPORT PROTEIN RHMT"/>
    <property type="match status" value="1"/>
</dbReference>
<gene>
    <name evidence="8" type="ORF">D0Y96_06675</name>
</gene>
<feature type="transmembrane region" description="Helical" evidence="6">
    <location>
        <begin position="182"/>
        <end position="204"/>
    </location>
</feature>
<evidence type="ECO:0000313" key="8">
    <source>
        <dbReference type="EMBL" id="RFU17792.1"/>
    </source>
</evidence>
<name>A0A372IS78_9BACT</name>
<feature type="transmembrane region" description="Helical" evidence="6">
    <location>
        <begin position="114"/>
        <end position="135"/>
    </location>
</feature>
<dbReference type="RefSeq" id="WP_117298540.1">
    <property type="nucleotide sequence ID" value="NZ_QVQT02000002.1"/>
</dbReference>
<feature type="transmembrane region" description="Helical" evidence="6">
    <location>
        <begin position="417"/>
        <end position="437"/>
    </location>
</feature>
<accession>A0A372IS78</accession>
<comment type="caution">
    <text evidence="8">The sequence shown here is derived from an EMBL/GenBank/DDBJ whole genome shotgun (WGS) entry which is preliminary data.</text>
</comment>
<dbReference type="Pfam" id="PF07690">
    <property type="entry name" value="MFS_1"/>
    <property type="match status" value="1"/>
</dbReference>
<dbReference type="InterPro" id="IPR011701">
    <property type="entry name" value="MFS"/>
</dbReference>
<evidence type="ECO:0000259" key="7">
    <source>
        <dbReference type="PROSITE" id="PS50850"/>
    </source>
</evidence>
<dbReference type="Gene3D" id="1.20.1250.20">
    <property type="entry name" value="MFS general substrate transporter like domains"/>
    <property type="match status" value="2"/>
</dbReference>
<feature type="transmembrane region" description="Helical" evidence="6">
    <location>
        <begin position="49"/>
        <end position="69"/>
    </location>
</feature>
<dbReference type="CDD" id="cd17319">
    <property type="entry name" value="MFS_ExuT_GudP_like"/>
    <property type="match status" value="1"/>
</dbReference>
<evidence type="ECO:0000256" key="6">
    <source>
        <dbReference type="SAM" id="Phobius"/>
    </source>
</evidence>
<evidence type="ECO:0000256" key="1">
    <source>
        <dbReference type="ARBA" id="ARBA00004141"/>
    </source>
</evidence>
<keyword evidence="2" id="KW-0813">Transport</keyword>
<dbReference type="Proteomes" id="UP000264702">
    <property type="component" value="Unassembled WGS sequence"/>
</dbReference>
<comment type="subcellular location">
    <subcellularLocation>
        <location evidence="1">Membrane</location>
        <topology evidence="1">Multi-pass membrane protein</topology>
    </subcellularLocation>
</comment>
<dbReference type="InterPro" id="IPR036259">
    <property type="entry name" value="MFS_trans_sf"/>
</dbReference>
<keyword evidence="4 6" id="KW-1133">Transmembrane helix</keyword>
<proteinExistence type="predicted"/>